<sequence length="434" mass="48857">MDKDKIKQDLEEIETINIELDHRVTKLIAQNEHLKQTYKKLYDSIKPDELRKLKGKDFANNEVTHHPSDPEINTEPITPKLLNKRSAHSAYIKHTQEEAAVLRDLVDHIKANYPLDPTLESACKYTKLIEELLTNISQTCPSINNTDGKLVAVIPKNKDKRVRFTEPVTSLGNTITKIVSTSNLVSNKPMLSSTGVKPSTSASGSQPSGNTKKDKIRKTPSSTQKYKVEAHPRKVKSSLKNKDHVVAPKGTDHVQHSKLNVNSKVKCVKCNCCMLFDNHDLCVLDYINNVNARTKSKSAKKQTKRKVWKPTGKMITTTTEAPLRKPVVLDNETSKPAITLVYSRKPRNFKTNVPVSKSKVVQIILWYLDSGCFEHTTGDRSQLTNFVNKFLGTIKFGNDHVVKILGYGDYQIGNVTISRVYYVEGLRHNLFSVG</sequence>
<feature type="region of interest" description="Disordered" evidence="1">
    <location>
        <begin position="189"/>
        <end position="242"/>
    </location>
</feature>
<proteinExistence type="predicted"/>
<accession>A0ABQ4ZY46</accession>
<comment type="caution">
    <text evidence="3">The sequence shown here is derived from an EMBL/GenBank/DDBJ whole genome shotgun (WGS) entry which is preliminary data.</text>
</comment>
<dbReference type="Pfam" id="PF22936">
    <property type="entry name" value="Pol_BBD"/>
    <property type="match status" value="1"/>
</dbReference>
<reference evidence="3" key="2">
    <citation type="submission" date="2022-01" db="EMBL/GenBank/DDBJ databases">
        <authorList>
            <person name="Yamashiro T."/>
            <person name="Shiraishi A."/>
            <person name="Satake H."/>
            <person name="Nakayama K."/>
        </authorList>
    </citation>
    <scope>NUCLEOTIDE SEQUENCE</scope>
</reference>
<protein>
    <recommendedName>
        <fullName evidence="2">Retrovirus-related Pol polyprotein from transposon TNT 1-94-like beta-barrel domain-containing protein</fullName>
    </recommendedName>
</protein>
<dbReference type="InterPro" id="IPR054722">
    <property type="entry name" value="PolX-like_BBD"/>
</dbReference>
<evidence type="ECO:0000256" key="1">
    <source>
        <dbReference type="SAM" id="MobiDB-lite"/>
    </source>
</evidence>
<evidence type="ECO:0000259" key="2">
    <source>
        <dbReference type="Pfam" id="PF22936"/>
    </source>
</evidence>
<dbReference type="Proteomes" id="UP001151760">
    <property type="component" value="Unassembled WGS sequence"/>
</dbReference>
<reference evidence="3" key="1">
    <citation type="journal article" date="2022" name="Int. J. Mol. Sci.">
        <title>Draft Genome of Tanacetum Coccineum: Genomic Comparison of Closely Related Tanacetum-Family Plants.</title>
        <authorList>
            <person name="Yamashiro T."/>
            <person name="Shiraishi A."/>
            <person name="Nakayama K."/>
            <person name="Satake H."/>
        </authorList>
    </citation>
    <scope>NUCLEOTIDE SEQUENCE</scope>
</reference>
<keyword evidence="4" id="KW-1185">Reference proteome</keyword>
<organism evidence="3 4">
    <name type="scientific">Tanacetum coccineum</name>
    <dbReference type="NCBI Taxonomy" id="301880"/>
    <lineage>
        <taxon>Eukaryota</taxon>
        <taxon>Viridiplantae</taxon>
        <taxon>Streptophyta</taxon>
        <taxon>Embryophyta</taxon>
        <taxon>Tracheophyta</taxon>
        <taxon>Spermatophyta</taxon>
        <taxon>Magnoliopsida</taxon>
        <taxon>eudicotyledons</taxon>
        <taxon>Gunneridae</taxon>
        <taxon>Pentapetalae</taxon>
        <taxon>asterids</taxon>
        <taxon>campanulids</taxon>
        <taxon>Asterales</taxon>
        <taxon>Asteraceae</taxon>
        <taxon>Asteroideae</taxon>
        <taxon>Anthemideae</taxon>
        <taxon>Anthemidinae</taxon>
        <taxon>Tanacetum</taxon>
    </lineage>
</organism>
<evidence type="ECO:0000313" key="3">
    <source>
        <dbReference type="EMBL" id="GJS95173.1"/>
    </source>
</evidence>
<feature type="domain" description="Retrovirus-related Pol polyprotein from transposon TNT 1-94-like beta-barrel" evidence="2">
    <location>
        <begin position="366"/>
        <end position="434"/>
    </location>
</feature>
<gene>
    <name evidence="3" type="ORF">Tco_0802141</name>
</gene>
<dbReference type="EMBL" id="BQNB010011789">
    <property type="protein sequence ID" value="GJS95173.1"/>
    <property type="molecule type" value="Genomic_DNA"/>
</dbReference>
<feature type="compositionally biased region" description="Polar residues" evidence="1">
    <location>
        <begin position="189"/>
        <end position="210"/>
    </location>
</feature>
<evidence type="ECO:0000313" key="4">
    <source>
        <dbReference type="Proteomes" id="UP001151760"/>
    </source>
</evidence>
<name>A0ABQ4ZY46_9ASTR</name>